<sequence>MIKIGIPRGMNYYDFFPIWYEFFNELGAEVVVSQKTNKDILNMGVLNCVDDACLPVKVFHGHACNIKDKVDYMFIPRLISLSKREFECPKILGLPAMVKNTIPNMPEIIDVEINFRKNKIHLSREIYQAAEKITKNPIKIQQAYRKAKDEYRKYEQLLNKGAHCELAISNYKNQFTSFNKNHKNDKNNLNIILLGHQYNIYDDYINMNIFKKLNKRGINILTPNMVDGKQINNYISHLPKRMFWTSGKKIVGATSFLINQRKVDGIIFISSFGCGLDSILIDIVEREAKSFKVPFNLITLDEHSGEAGINTRIEAFIDMLEWRMKDEDHFPTYG</sequence>
<dbReference type="Gene3D" id="3.40.50.11900">
    <property type="match status" value="1"/>
</dbReference>
<reference evidence="2" key="1">
    <citation type="submission" date="2019-12" db="EMBL/GenBank/DDBJ databases">
        <title>Clostridiaceae gen. nov. sp. nov., isolated from sediment in Xinjiang, China.</title>
        <authorList>
            <person name="Zhang R."/>
        </authorList>
    </citation>
    <scope>NUCLEOTIDE SEQUENCE</scope>
    <source>
        <strain evidence="2">D2Q-11</strain>
    </source>
</reference>
<evidence type="ECO:0000313" key="2">
    <source>
        <dbReference type="EMBL" id="MBS4540161.1"/>
    </source>
</evidence>
<dbReference type="PANTHER" id="PTHR32329">
    <property type="entry name" value="BIFUNCTIONAL PROTEIN [INCLUDES 2-HYDROXYACYL-COA DEHYDRATASE (N-TER) AND ITS ACTIVATOR DOMAIN (C_TERM)-RELATED"/>
    <property type="match status" value="1"/>
</dbReference>
<dbReference type="Pfam" id="PF06050">
    <property type="entry name" value="HGD-D"/>
    <property type="match status" value="1"/>
</dbReference>
<dbReference type="AlphaFoldDB" id="A0A942UZZ9"/>
<keyword evidence="3" id="KW-1185">Reference proteome</keyword>
<dbReference type="InterPro" id="IPR010327">
    <property type="entry name" value="FldB/FldC_alpha/beta"/>
</dbReference>
<accession>A0A942UZZ9</accession>
<name>A0A942UZZ9_9FIRM</name>
<dbReference type="Pfam" id="PF09989">
    <property type="entry name" value="DUF2229"/>
    <property type="match status" value="1"/>
</dbReference>
<evidence type="ECO:0000259" key="1">
    <source>
        <dbReference type="Pfam" id="PF09989"/>
    </source>
</evidence>
<comment type="caution">
    <text evidence="2">The sequence shown here is derived from an EMBL/GenBank/DDBJ whole genome shotgun (WGS) entry which is preliminary data.</text>
</comment>
<protein>
    <recommendedName>
        <fullName evidence="1">DUF2229 domain-containing protein</fullName>
    </recommendedName>
</protein>
<organism evidence="2 3">
    <name type="scientific">Anaeromonas frigoriresistens</name>
    <dbReference type="NCBI Taxonomy" id="2683708"/>
    <lineage>
        <taxon>Bacteria</taxon>
        <taxon>Bacillati</taxon>
        <taxon>Bacillota</taxon>
        <taxon>Tissierellia</taxon>
        <taxon>Tissierellales</taxon>
        <taxon>Thermohalobacteraceae</taxon>
        <taxon>Anaeromonas</taxon>
    </lineage>
</organism>
<dbReference type="Proteomes" id="UP000724672">
    <property type="component" value="Unassembled WGS sequence"/>
</dbReference>
<gene>
    <name evidence="2" type="ORF">GOQ27_16905</name>
</gene>
<evidence type="ECO:0000313" key="3">
    <source>
        <dbReference type="Proteomes" id="UP000724672"/>
    </source>
</evidence>
<feature type="domain" description="DUF2229" evidence="1">
    <location>
        <begin position="3"/>
        <end position="226"/>
    </location>
</feature>
<proteinExistence type="predicted"/>
<dbReference type="EMBL" id="WSFT01000053">
    <property type="protein sequence ID" value="MBS4540161.1"/>
    <property type="molecule type" value="Genomic_DNA"/>
</dbReference>
<dbReference type="InterPro" id="IPR051805">
    <property type="entry name" value="Dehydratase_Activator_Redct"/>
</dbReference>
<dbReference type="PANTHER" id="PTHR32329:SF2">
    <property type="entry name" value="BIFUNCTIONAL PROTEIN [INCLUDES 2-HYDROXYACYL-COA DEHYDRATASE (N-TER) AND ITS ACTIVATOR DOMAIN (C_TERM)"/>
    <property type="match status" value="1"/>
</dbReference>
<dbReference type="RefSeq" id="WP_203368048.1">
    <property type="nucleotide sequence ID" value="NZ_WSFT01000053.1"/>
</dbReference>
<dbReference type="InterPro" id="IPR018709">
    <property type="entry name" value="CoA_activase_DUF2229"/>
</dbReference>